<reference evidence="6 7" key="1">
    <citation type="journal article" date="2014" name="Genome Announc.">
        <title>Complete Genome Sequence of the Model Rhizosphere Strain Azospirillum brasilense Az39, Successfully Applied in Agriculture.</title>
        <authorList>
            <person name="Rivera D."/>
            <person name="Revale S."/>
            <person name="Molina R."/>
            <person name="Gualpa J."/>
            <person name="Puente M."/>
            <person name="Maroniche G."/>
            <person name="Paris G."/>
            <person name="Baker D."/>
            <person name="Clavijo B."/>
            <person name="McLay K."/>
            <person name="Spaepen S."/>
            <person name="Perticari A."/>
            <person name="Vazquez M."/>
            <person name="Wisniewski-Dye F."/>
            <person name="Watkins C."/>
            <person name="Martinez-Abarca F."/>
            <person name="Vanderleyden J."/>
            <person name="Cassan F."/>
        </authorList>
    </citation>
    <scope>NUCLEOTIDE SEQUENCE [LARGE SCALE GENOMIC DNA]</scope>
    <source>
        <strain evidence="6 7">Az39</strain>
    </source>
</reference>
<keyword evidence="4" id="KW-0862">Zinc</keyword>
<gene>
    <name evidence="6" type="ORF">ABAZ39_13545</name>
</gene>
<dbReference type="GO" id="GO:0009231">
    <property type="term" value="P:riboflavin biosynthetic process"/>
    <property type="evidence" value="ECO:0007669"/>
    <property type="project" value="TreeGrafter"/>
</dbReference>
<dbReference type="Gene3D" id="3.40.50.10310">
    <property type="entry name" value="Creatininase"/>
    <property type="match status" value="1"/>
</dbReference>
<dbReference type="RefSeq" id="WP_038530012.1">
    <property type="nucleotide sequence ID" value="NZ_CP007793.1"/>
</dbReference>
<dbReference type="GO" id="GO:0046872">
    <property type="term" value="F:metal ion binding"/>
    <property type="evidence" value="ECO:0007669"/>
    <property type="project" value="UniProtKB-KW"/>
</dbReference>
<dbReference type="AlphaFoldDB" id="A0A060DPZ6"/>
<evidence type="ECO:0000256" key="1">
    <source>
        <dbReference type="ARBA" id="ARBA00001947"/>
    </source>
</evidence>
<sequence>MQLLLSTWAEAEAYLKTSKGIILPIGSTEQHGPNGLIGTDAICAEVVARGVGDATGAMVGPTIPVGMAVHHMDFAGSMTLKPSTLIALLRDYVMSLAEHGFERFFFVNGHGGNVASVRAAFYEIYAENRALRGRQAPELRCTLVNWWENQEIGRLSRELFGGKEGSHATPSEVSLTQYAYPESIKTAAMDPETASPGGFYDARDFRRRHPDGRIGSAPGLASPEHGKRLFDTAVEAISRQYSAFLAEA</sequence>
<comment type="cofactor">
    <cofactor evidence="1">
        <name>Zn(2+)</name>
        <dbReference type="ChEBI" id="CHEBI:29105"/>
    </cofactor>
</comment>
<dbReference type="GO" id="GO:0016811">
    <property type="term" value="F:hydrolase activity, acting on carbon-nitrogen (but not peptide) bonds, in linear amides"/>
    <property type="evidence" value="ECO:0007669"/>
    <property type="project" value="TreeGrafter"/>
</dbReference>
<evidence type="ECO:0000256" key="4">
    <source>
        <dbReference type="ARBA" id="ARBA00022833"/>
    </source>
</evidence>
<accession>A0A060DPZ6</accession>
<evidence type="ECO:0000256" key="3">
    <source>
        <dbReference type="ARBA" id="ARBA00022801"/>
    </source>
</evidence>
<dbReference type="Proteomes" id="UP000027186">
    <property type="component" value="Chromosome"/>
</dbReference>
<dbReference type="EMBL" id="CP007793">
    <property type="protein sequence ID" value="AIB12984.1"/>
    <property type="molecule type" value="Genomic_DNA"/>
</dbReference>
<dbReference type="Pfam" id="PF02633">
    <property type="entry name" value="Creatininase"/>
    <property type="match status" value="1"/>
</dbReference>
<dbReference type="InterPro" id="IPR003785">
    <property type="entry name" value="Creatininase/forma_Hydrolase"/>
</dbReference>
<dbReference type="KEGG" id="abq:ABAZ39_13545"/>
<dbReference type="InterPro" id="IPR024087">
    <property type="entry name" value="Creatininase-like_sf"/>
</dbReference>
<evidence type="ECO:0000256" key="2">
    <source>
        <dbReference type="ARBA" id="ARBA00022723"/>
    </source>
</evidence>
<proteinExistence type="inferred from homology"/>
<organism evidence="6 7">
    <name type="scientific">Azospirillum argentinense</name>
    <dbReference type="NCBI Taxonomy" id="2970906"/>
    <lineage>
        <taxon>Bacteria</taxon>
        <taxon>Pseudomonadati</taxon>
        <taxon>Pseudomonadota</taxon>
        <taxon>Alphaproteobacteria</taxon>
        <taxon>Rhodospirillales</taxon>
        <taxon>Azospirillaceae</taxon>
        <taxon>Azospirillum</taxon>
    </lineage>
</organism>
<name>A0A060DPZ6_9PROT</name>
<evidence type="ECO:0000313" key="7">
    <source>
        <dbReference type="Proteomes" id="UP000027186"/>
    </source>
</evidence>
<evidence type="ECO:0000256" key="5">
    <source>
        <dbReference type="ARBA" id="ARBA00024029"/>
    </source>
</evidence>
<keyword evidence="3" id="KW-0378">Hydrolase</keyword>
<dbReference type="SUPFAM" id="SSF102215">
    <property type="entry name" value="Creatininase"/>
    <property type="match status" value="1"/>
</dbReference>
<evidence type="ECO:0000313" key="6">
    <source>
        <dbReference type="EMBL" id="AIB12984.1"/>
    </source>
</evidence>
<dbReference type="PANTHER" id="PTHR35005:SF1">
    <property type="entry name" value="2-AMINO-5-FORMYLAMINO-6-RIBOSYLAMINOPYRIMIDIN-4(3H)-ONE 5'-MONOPHOSPHATE DEFORMYLASE"/>
    <property type="match status" value="1"/>
</dbReference>
<dbReference type="PANTHER" id="PTHR35005">
    <property type="entry name" value="3-DEHYDRO-SCYLLO-INOSOSE HYDROLASE"/>
    <property type="match status" value="1"/>
</dbReference>
<comment type="similarity">
    <text evidence="5">Belongs to the creatininase superfamily.</text>
</comment>
<protein>
    <submittedName>
        <fullName evidence="6">Amidase</fullName>
    </submittedName>
</protein>
<keyword evidence="2" id="KW-0479">Metal-binding</keyword>